<evidence type="ECO:0000313" key="1">
    <source>
        <dbReference type="EMBL" id="MCP1258989.1"/>
    </source>
</evidence>
<accession>A0ABT1F5G1</accession>
<proteinExistence type="predicted"/>
<evidence type="ECO:0000313" key="2">
    <source>
        <dbReference type="Proteomes" id="UP001523528"/>
    </source>
</evidence>
<dbReference type="EMBL" id="JAMYZZ010000019">
    <property type="protein sequence ID" value="MCP1258989.1"/>
    <property type="molecule type" value="Genomic_DNA"/>
</dbReference>
<organism evidence="1 2">
    <name type="scientific">Acetobacter lambici</name>
    <dbReference type="NCBI Taxonomy" id="1332824"/>
    <lineage>
        <taxon>Bacteria</taxon>
        <taxon>Pseudomonadati</taxon>
        <taxon>Pseudomonadota</taxon>
        <taxon>Alphaproteobacteria</taxon>
        <taxon>Acetobacterales</taxon>
        <taxon>Acetobacteraceae</taxon>
        <taxon>Acetobacter</taxon>
    </lineage>
</organism>
<reference evidence="1 2" key="1">
    <citation type="submission" date="2022-06" db="EMBL/GenBank/DDBJ databases">
        <title>Acetobacer genomes from food samples.</title>
        <authorList>
            <person name="Sombolestani A."/>
        </authorList>
    </citation>
    <scope>NUCLEOTIDE SEQUENCE [LARGE SCALE GENOMIC DNA]</scope>
    <source>
        <strain evidence="1 2">R-83285</strain>
    </source>
</reference>
<dbReference type="RefSeq" id="WP_165992113.1">
    <property type="nucleotide sequence ID" value="NZ_JAMYZY010000019.1"/>
</dbReference>
<sequence>MDKLKEGIQLLEDTAKDFTEFCLKSTEELKTPYEMLCEKIDAVFEEHNELVEDMGIITEDDEARIGQSLKRYTLLCDIKERYEEDNSVDILMEVLSIP</sequence>
<protein>
    <submittedName>
        <fullName evidence="1">Uncharacterized protein</fullName>
    </submittedName>
</protein>
<gene>
    <name evidence="1" type="ORF">NKW50_10345</name>
</gene>
<dbReference type="Proteomes" id="UP001523528">
    <property type="component" value="Unassembled WGS sequence"/>
</dbReference>
<keyword evidence="2" id="KW-1185">Reference proteome</keyword>
<comment type="caution">
    <text evidence="1">The sequence shown here is derived from an EMBL/GenBank/DDBJ whole genome shotgun (WGS) entry which is preliminary data.</text>
</comment>
<name>A0ABT1F5G1_9PROT</name>